<dbReference type="Pfam" id="PF13723">
    <property type="entry name" value="Ketoacyl-synt_2"/>
    <property type="match status" value="1"/>
</dbReference>
<evidence type="ECO:0000313" key="2">
    <source>
        <dbReference type="Proteomes" id="UP000218263"/>
    </source>
</evidence>
<dbReference type="Proteomes" id="UP000218263">
    <property type="component" value="Chromosome"/>
</dbReference>
<dbReference type="InterPro" id="IPR016039">
    <property type="entry name" value="Thiolase-like"/>
</dbReference>
<protein>
    <submittedName>
        <fullName evidence="1">3-oxoacyl-(Acyl carrier protein) synthase II</fullName>
    </submittedName>
</protein>
<keyword evidence="2" id="KW-1185">Reference proteome</keyword>
<accession>A0A0X8X1Z6</accession>
<gene>
    <name evidence="1" type="ORF">MgSA37_02481</name>
</gene>
<dbReference type="KEGG" id="mgot:MgSA37_02481"/>
<dbReference type="GO" id="GO:0004315">
    <property type="term" value="F:3-oxoacyl-[acyl-carrier-protein] synthase activity"/>
    <property type="evidence" value="ECO:0007669"/>
    <property type="project" value="TreeGrafter"/>
</dbReference>
<dbReference type="EMBL" id="AP017313">
    <property type="protein sequence ID" value="BAU54307.1"/>
    <property type="molecule type" value="Genomic_DNA"/>
</dbReference>
<organism evidence="1 2">
    <name type="scientific">Mucilaginibacter gotjawali</name>
    <dbReference type="NCBI Taxonomy" id="1550579"/>
    <lineage>
        <taxon>Bacteria</taxon>
        <taxon>Pseudomonadati</taxon>
        <taxon>Bacteroidota</taxon>
        <taxon>Sphingobacteriia</taxon>
        <taxon>Sphingobacteriales</taxon>
        <taxon>Sphingobacteriaceae</taxon>
        <taxon>Mucilaginibacter</taxon>
    </lineage>
</organism>
<dbReference type="GO" id="GO:0006633">
    <property type="term" value="P:fatty acid biosynthetic process"/>
    <property type="evidence" value="ECO:0007669"/>
    <property type="project" value="TreeGrafter"/>
</dbReference>
<dbReference type="SUPFAM" id="SSF53901">
    <property type="entry name" value="Thiolase-like"/>
    <property type="match status" value="1"/>
</dbReference>
<dbReference type="OrthoDB" id="1404523at2"/>
<dbReference type="Gene3D" id="3.40.47.10">
    <property type="match status" value="1"/>
</dbReference>
<sequence length="354" mass="39167">MKVYIRSTACISPQNTFGSESFVGEVVEYHGGRLKAIEPDYKAFVDPKSLRRMSHVIKMGVAAAMDCLVKGDVDIPGAIITGTAYGCLEDTVTFLTRIIEQAEEMLPPTAFIQSTHNTVGAQIALVLKCHAYNNTFVHKGISFESALLDAIMLLKENEADNILVGGTDEMTDTSFTILSRLGLYKRMPCSNFNLYASETRGTVGGEGAAFFLLSDKTSEKNLAELIAIRTIYKPASMEDIEKKVLLFLDENALKINDIDLVITGRNGDTAHDNIYKQLNLSLFNHVNLANYKHLCGEYPTSSAFALWLGANIIKEGIVPEAVVERSTKKVRPQKILVYNHYQKIYHSLMLLSAI</sequence>
<evidence type="ECO:0000313" key="1">
    <source>
        <dbReference type="EMBL" id="BAU54307.1"/>
    </source>
</evidence>
<dbReference type="AlphaFoldDB" id="A0A0X8X1Z6"/>
<dbReference type="InterPro" id="IPR000794">
    <property type="entry name" value="Beta-ketoacyl_synthase"/>
</dbReference>
<dbReference type="RefSeq" id="WP_096352207.1">
    <property type="nucleotide sequence ID" value="NZ_AP017313.1"/>
</dbReference>
<dbReference type="InterPro" id="IPR014030">
    <property type="entry name" value="Ketoacyl_synth_N"/>
</dbReference>
<dbReference type="PANTHER" id="PTHR11712">
    <property type="entry name" value="POLYKETIDE SYNTHASE-RELATED"/>
    <property type="match status" value="1"/>
</dbReference>
<dbReference type="PANTHER" id="PTHR11712:SF336">
    <property type="entry name" value="3-OXOACYL-[ACYL-CARRIER-PROTEIN] SYNTHASE, MITOCHONDRIAL"/>
    <property type="match status" value="1"/>
</dbReference>
<reference evidence="1 2" key="1">
    <citation type="submission" date="2015-12" db="EMBL/GenBank/DDBJ databases">
        <title>Genome sequence of Mucilaginibacter gotjawali.</title>
        <authorList>
            <person name="Lee J.S."/>
            <person name="Lee K.C."/>
            <person name="Kim K.K."/>
            <person name="Lee B.W."/>
        </authorList>
    </citation>
    <scope>NUCLEOTIDE SEQUENCE [LARGE SCALE GENOMIC DNA]</scope>
    <source>
        <strain evidence="1 2">SA3-7</strain>
    </source>
</reference>
<name>A0A0X8X1Z6_9SPHI</name>
<proteinExistence type="predicted"/>